<dbReference type="PIRSF" id="PIRSF037205">
    <property type="entry name" value="UCP037205"/>
    <property type="match status" value="1"/>
</dbReference>
<evidence type="ECO:0000313" key="2">
    <source>
        <dbReference type="Proteomes" id="UP000664698"/>
    </source>
</evidence>
<dbReference type="Proteomes" id="UP000664698">
    <property type="component" value="Unassembled WGS sequence"/>
</dbReference>
<comment type="caution">
    <text evidence="1">The sequence shown here is derived from an EMBL/GenBank/DDBJ whole genome shotgun (WGS) entry which is preliminary data.</text>
</comment>
<dbReference type="InterPro" id="IPR017136">
    <property type="entry name" value="UCP037205"/>
</dbReference>
<sequence>MKKIELPQKTCPVCNRTFSWRKKWEKNWDGVKYCSERCKRNKPHDKSR</sequence>
<dbReference type="PANTHER" id="PTHR37463:SF1">
    <property type="entry name" value="DUF2256 DOMAIN-CONTAINING PROTEIN"/>
    <property type="match status" value="1"/>
</dbReference>
<dbReference type="RefSeq" id="WP_206569165.1">
    <property type="nucleotide sequence ID" value="NZ_JAFKCW010000002.1"/>
</dbReference>
<dbReference type="Pfam" id="PF10013">
    <property type="entry name" value="DUF2256"/>
    <property type="match status" value="1"/>
</dbReference>
<evidence type="ECO:0000313" key="1">
    <source>
        <dbReference type="EMBL" id="MBN7801190.1"/>
    </source>
</evidence>
<proteinExistence type="predicted"/>
<protein>
    <submittedName>
        <fullName evidence="1">DUF2256 domain-containing protein</fullName>
    </submittedName>
</protein>
<dbReference type="EMBL" id="JAFKCW010000002">
    <property type="protein sequence ID" value="MBN7801190.1"/>
    <property type="molecule type" value="Genomic_DNA"/>
</dbReference>
<accession>A0ABS3BPH5</accession>
<name>A0ABS3BPH5_9BACT</name>
<organism evidence="1 2">
    <name type="scientific">Algoriphagus aestuariicola</name>
    <dbReference type="NCBI Taxonomy" id="1852016"/>
    <lineage>
        <taxon>Bacteria</taxon>
        <taxon>Pseudomonadati</taxon>
        <taxon>Bacteroidota</taxon>
        <taxon>Cytophagia</taxon>
        <taxon>Cytophagales</taxon>
        <taxon>Cyclobacteriaceae</taxon>
        <taxon>Algoriphagus</taxon>
    </lineage>
</organism>
<gene>
    <name evidence="1" type="ORF">J0A67_09975</name>
</gene>
<reference evidence="1 2" key="1">
    <citation type="submission" date="2021-03" db="EMBL/GenBank/DDBJ databases">
        <title>novel species isolated from a fishpond in China.</title>
        <authorList>
            <person name="Lu H."/>
            <person name="Cai Z."/>
        </authorList>
    </citation>
    <scope>NUCLEOTIDE SEQUENCE [LARGE SCALE GENOMIC DNA]</scope>
    <source>
        <strain evidence="1 2">JCM 31546</strain>
    </source>
</reference>
<keyword evidence="2" id="KW-1185">Reference proteome</keyword>
<dbReference type="PANTHER" id="PTHR37463">
    <property type="entry name" value="GSL3115 PROTEIN"/>
    <property type="match status" value="1"/>
</dbReference>